<gene>
    <name evidence="2" type="ordered locus">M1425_2324</name>
</gene>
<proteinExistence type="predicted"/>
<evidence type="ECO:0000313" key="3">
    <source>
        <dbReference type="Proteomes" id="UP000001350"/>
    </source>
</evidence>
<dbReference type="EMBL" id="CP001400">
    <property type="protein sequence ID" value="ACP39054.1"/>
    <property type="molecule type" value="Genomic_DNA"/>
</dbReference>
<accession>C3MSB1</accession>
<dbReference type="KEGG" id="sia:M1425_2324"/>
<evidence type="ECO:0008006" key="4">
    <source>
        <dbReference type="Google" id="ProtNLM"/>
    </source>
</evidence>
<dbReference type="HOGENOM" id="CLU_175270_3_0_2"/>
<dbReference type="Proteomes" id="UP000001350">
    <property type="component" value="Chromosome"/>
</dbReference>
<protein>
    <recommendedName>
        <fullName evidence="4">VapB-type antitoxin</fullName>
    </recommendedName>
</protein>
<sequence length="97" mass="11925">MPVISIRIDEKLKRKMDELSYINWSEVIRRQIEEVIEEEERKRKKERKDYRRISVASVRSYEFFLNYGGKNSEEVIREWRKKIGSRRCISCNKVVRQ</sequence>
<keyword evidence="1" id="KW-0175">Coiled coil</keyword>
<evidence type="ECO:0000313" key="2">
    <source>
        <dbReference type="EMBL" id="ACP39054.1"/>
    </source>
</evidence>
<dbReference type="AlphaFoldDB" id="C3MSB1"/>
<organism evidence="2 3">
    <name type="scientific">Saccharolobus islandicus (strain M.14.25 / Kamchatka #1)</name>
    <name type="common">Sulfolobus islandicus</name>
    <dbReference type="NCBI Taxonomy" id="427317"/>
    <lineage>
        <taxon>Archaea</taxon>
        <taxon>Thermoproteota</taxon>
        <taxon>Thermoprotei</taxon>
        <taxon>Sulfolobales</taxon>
        <taxon>Sulfolobaceae</taxon>
        <taxon>Saccharolobus</taxon>
    </lineage>
</organism>
<feature type="coiled-coil region" evidence="1">
    <location>
        <begin position="28"/>
        <end position="56"/>
    </location>
</feature>
<evidence type="ECO:0000256" key="1">
    <source>
        <dbReference type="SAM" id="Coils"/>
    </source>
</evidence>
<name>C3MSB1_SACI4</name>
<reference evidence="2 3" key="1">
    <citation type="journal article" date="2009" name="Proc. Natl. Acad. Sci. U.S.A.">
        <title>Biogeography of the Sulfolobus islandicus pan-genome.</title>
        <authorList>
            <person name="Reno M.L."/>
            <person name="Held N.L."/>
            <person name="Fields C.J."/>
            <person name="Burke P.V."/>
            <person name="Whitaker R.J."/>
        </authorList>
    </citation>
    <scope>NUCLEOTIDE SEQUENCE [LARGE SCALE GENOMIC DNA]</scope>
    <source>
        <strain evidence="3">M.14.25 / Kamchatka #1</strain>
    </source>
</reference>